<sequence>MAGMPKEVGFHEMLYLVADYFDTEVITFTRLPYPSTYNSDNQGMKQWLQNHPYGMRVTESRSFSDPELRYFQPVIRVTPELPRYEAGNKSIQGHYISTMSFDVWDRHTPMPWWPGFRAISVHRKLEMKPSDITAGVIMHSVHHGQLMGPYFKYEPQNVAPALRPLYNVGTSYVRDADSDRRALMRWNKASRLRWTAAKPQPGQPLDPLRRPSGTSMPGSARAGFFPGSHRSGSGMQ</sequence>
<accession>A0A066XUG8</accession>
<dbReference type="EMBL" id="JMSE01000205">
    <property type="protein sequence ID" value="KDN71334.1"/>
    <property type="molecule type" value="Genomic_DNA"/>
</dbReference>
<name>A0A066XUG8_COLSU</name>
<dbReference type="HOGENOM" id="CLU_1175351_0_0_1"/>
<dbReference type="Proteomes" id="UP000027238">
    <property type="component" value="Unassembled WGS sequence"/>
</dbReference>
<dbReference type="eggNOG" id="ENOG502TK9X">
    <property type="taxonomic scope" value="Eukaryota"/>
</dbReference>
<dbReference type="AlphaFoldDB" id="A0A066XUG8"/>
<protein>
    <submittedName>
        <fullName evidence="2">Uncharacterized protein</fullName>
    </submittedName>
</protein>
<evidence type="ECO:0000256" key="1">
    <source>
        <dbReference type="SAM" id="MobiDB-lite"/>
    </source>
</evidence>
<comment type="caution">
    <text evidence="2">The sequence shown here is derived from an EMBL/GenBank/DDBJ whole genome shotgun (WGS) entry which is preliminary data.</text>
</comment>
<dbReference type="OrthoDB" id="4835740at2759"/>
<gene>
    <name evidence="2" type="ORF">CSUB01_11435</name>
</gene>
<keyword evidence="3" id="KW-1185">Reference proteome</keyword>
<evidence type="ECO:0000313" key="2">
    <source>
        <dbReference type="EMBL" id="KDN71334.1"/>
    </source>
</evidence>
<proteinExistence type="predicted"/>
<organism evidence="2 3">
    <name type="scientific">Colletotrichum sublineola</name>
    <name type="common">Sorghum anthracnose fungus</name>
    <dbReference type="NCBI Taxonomy" id="1173701"/>
    <lineage>
        <taxon>Eukaryota</taxon>
        <taxon>Fungi</taxon>
        <taxon>Dikarya</taxon>
        <taxon>Ascomycota</taxon>
        <taxon>Pezizomycotina</taxon>
        <taxon>Sordariomycetes</taxon>
        <taxon>Hypocreomycetidae</taxon>
        <taxon>Glomerellales</taxon>
        <taxon>Glomerellaceae</taxon>
        <taxon>Colletotrichum</taxon>
        <taxon>Colletotrichum graminicola species complex</taxon>
    </lineage>
</organism>
<feature type="region of interest" description="Disordered" evidence="1">
    <location>
        <begin position="194"/>
        <end position="236"/>
    </location>
</feature>
<evidence type="ECO:0000313" key="3">
    <source>
        <dbReference type="Proteomes" id="UP000027238"/>
    </source>
</evidence>
<reference evidence="3" key="1">
    <citation type="journal article" date="2014" name="Genome Announc.">
        <title>Draft genome sequence of Colletotrichum sublineola, a destructive pathogen of cultivated sorghum.</title>
        <authorList>
            <person name="Baroncelli R."/>
            <person name="Sanz-Martin J.M."/>
            <person name="Rech G.E."/>
            <person name="Sukno S.A."/>
            <person name="Thon M.R."/>
        </authorList>
    </citation>
    <scope>NUCLEOTIDE SEQUENCE [LARGE SCALE GENOMIC DNA]</scope>
    <source>
        <strain evidence="3">TX430BB</strain>
    </source>
</reference>